<reference evidence="1 2" key="1">
    <citation type="submission" date="2007-04" db="EMBL/GenBank/DDBJ databases">
        <authorList>
            <person name="Fulton L."/>
            <person name="Clifton S."/>
            <person name="Fulton B."/>
            <person name="Xu J."/>
            <person name="Minx P."/>
            <person name="Pepin K.H."/>
            <person name="Johnson M."/>
            <person name="Thiruvilangam P."/>
            <person name="Bhonagiri V."/>
            <person name="Nash W.E."/>
            <person name="Mardis E.R."/>
            <person name="Wilson R.K."/>
        </authorList>
    </citation>
    <scope>NUCLEOTIDE SEQUENCE [LARGE SCALE GENOMIC DNA]</scope>
    <source>
        <strain evidence="1 2">ATCC 29799</strain>
    </source>
</reference>
<evidence type="ECO:0000313" key="2">
    <source>
        <dbReference type="Proteomes" id="UP000003639"/>
    </source>
</evidence>
<keyword evidence="2" id="KW-1185">Reference proteome</keyword>
<reference evidence="1 2" key="2">
    <citation type="submission" date="2007-06" db="EMBL/GenBank/DDBJ databases">
        <title>Draft genome sequence of Pseudoflavonifractor capillosus ATCC 29799.</title>
        <authorList>
            <person name="Sudarsanam P."/>
            <person name="Ley R."/>
            <person name="Guruge J."/>
            <person name="Turnbaugh P.J."/>
            <person name="Mahowald M."/>
            <person name="Liep D."/>
            <person name="Gordon J."/>
        </authorList>
    </citation>
    <scope>NUCLEOTIDE SEQUENCE [LARGE SCALE GENOMIC DNA]</scope>
    <source>
        <strain evidence="1 2">ATCC 29799</strain>
    </source>
</reference>
<name>A6NSF6_9FIRM</name>
<evidence type="ECO:0000313" key="1">
    <source>
        <dbReference type="EMBL" id="EDN01193.1"/>
    </source>
</evidence>
<dbReference type="STRING" id="411467.BACCAP_01134"/>
<dbReference type="AlphaFoldDB" id="A6NSF6"/>
<dbReference type="EMBL" id="AAXG02000007">
    <property type="protein sequence ID" value="EDN01193.1"/>
    <property type="molecule type" value="Genomic_DNA"/>
</dbReference>
<gene>
    <name evidence="1" type="ORF">BACCAP_01134</name>
</gene>
<accession>A6NSF6</accession>
<proteinExistence type="predicted"/>
<comment type="caution">
    <text evidence="1">The sequence shown here is derived from an EMBL/GenBank/DDBJ whole genome shotgun (WGS) entry which is preliminary data.</text>
</comment>
<sequence>MGKGPRLTYASTLHLRVRTELRQVSWLALHPPASLLGFLANGLTLSSALTVEVRLRRIFTGLPC</sequence>
<dbReference type="Proteomes" id="UP000003639">
    <property type="component" value="Unassembled WGS sequence"/>
</dbReference>
<organism evidence="1 2">
    <name type="scientific">Pseudoflavonifractor capillosus ATCC 29799</name>
    <dbReference type="NCBI Taxonomy" id="411467"/>
    <lineage>
        <taxon>Bacteria</taxon>
        <taxon>Bacillati</taxon>
        <taxon>Bacillota</taxon>
        <taxon>Clostridia</taxon>
        <taxon>Eubacteriales</taxon>
        <taxon>Oscillospiraceae</taxon>
        <taxon>Pseudoflavonifractor</taxon>
    </lineage>
</organism>
<protein>
    <submittedName>
        <fullName evidence="1">Uncharacterized protein</fullName>
    </submittedName>
</protein>